<comment type="caution">
    <text evidence="2">The sequence shown here is derived from an EMBL/GenBank/DDBJ whole genome shotgun (WGS) entry which is preliminary data.</text>
</comment>
<dbReference type="AlphaFoldDB" id="A0A8H3C8G5"/>
<evidence type="ECO:0000313" key="2">
    <source>
        <dbReference type="EMBL" id="CAE6475334.1"/>
    </source>
</evidence>
<protein>
    <recommendedName>
        <fullName evidence="4">DEAD/DEAH box helicase domain-containing protein</fullName>
    </recommendedName>
</protein>
<dbReference type="EMBL" id="CAJMWY010001784">
    <property type="protein sequence ID" value="CAE6475334.1"/>
    <property type="molecule type" value="Genomic_DNA"/>
</dbReference>
<evidence type="ECO:0008006" key="4">
    <source>
        <dbReference type="Google" id="ProtNLM"/>
    </source>
</evidence>
<dbReference type="SUPFAM" id="SSF52540">
    <property type="entry name" value="P-loop containing nucleoside triphosphate hydrolases"/>
    <property type="match status" value="1"/>
</dbReference>
<dbReference type="InterPro" id="IPR027417">
    <property type="entry name" value="P-loop_NTPase"/>
</dbReference>
<organism evidence="2 3">
    <name type="scientific">Rhizoctonia solani</name>
    <dbReference type="NCBI Taxonomy" id="456999"/>
    <lineage>
        <taxon>Eukaryota</taxon>
        <taxon>Fungi</taxon>
        <taxon>Dikarya</taxon>
        <taxon>Basidiomycota</taxon>
        <taxon>Agaricomycotina</taxon>
        <taxon>Agaricomycetes</taxon>
        <taxon>Cantharellales</taxon>
        <taxon>Ceratobasidiaceae</taxon>
        <taxon>Rhizoctonia</taxon>
    </lineage>
</organism>
<evidence type="ECO:0000256" key="1">
    <source>
        <dbReference type="SAM" id="MobiDB-lite"/>
    </source>
</evidence>
<sequence>MSATTPPLSRSTSVRPNNTGSRVCNGYMKLTYGFSEPVKVVLSFDEINLKADLTMALNRYGVRIPYGIQQCAILPMINGRNVVAQVPSKSGKSIAVAISLAQLTSPYERGVQALIT</sequence>
<proteinExistence type="predicted"/>
<evidence type="ECO:0000313" key="3">
    <source>
        <dbReference type="Proteomes" id="UP000663861"/>
    </source>
</evidence>
<accession>A0A8H3C8G5</accession>
<reference evidence="2" key="1">
    <citation type="submission" date="2021-01" db="EMBL/GenBank/DDBJ databases">
        <authorList>
            <person name="Kaushik A."/>
        </authorList>
    </citation>
    <scope>NUCLEOTIDE SEQUENCE</scope>
    <source>
        <strain evidence="2">AG4-RS23</strain>
    </source>
</reference>
<feature type="region of interest" description="Disordered" evidence="1">
    <location>
        <begin position="1"/>
        <end position="20"/>
    </location>
</feature>
<gene>
    <name evidence="2" type="ORF">RDB_LOCUS89449</name>
</gene>
<name>A0A8H3C8G5_9AGAM</name>
<dbReference type="Proteomes" id="UP000663861">
    <property type="component" value="Unassembled WGS sequence"/>
</dbReference>
<dbReference type="Gene3D" id="3.40.50.300">
    <property type="entry name" value="P-loop containing nucleotide triphosphate hydrolases"/>
    <property type="match status" value="1"/>
</dbReference>